<evidence type="ECO:0000313" key="3">
    <source>
        <dbReference type="Proteomes" id="UP001160142"/>
    </source>
</evidence>
<dbReference type="InterPro" id="IPR008928">
    <property type="entry name" value="6-hairpin_glycosidase_sf"/>
</dbReference>
<dbReference type="SUPFAM" id="SSF48208">
    <property type="entry name" value="Six-hairpin glycosidases"/>
    <property type="match status" value="1"/>
</dbReference>
<protein>
    <submittedName>
        <fullName evidence="2">Uncharacterized protein YyaL (SSP411 family)</fullName>
    </submittedName>
</protein>
<accession>A0ABT6KJX5</accession>
<dbReference type="EMBL" id="JARXVQ010000001">
    <property type="protein sequence ID" value="MDH6180245.1"/>
    <property type="molecule type" value="Genomic_DNA"/>
</dbReference>
<dbReference type="RefSeq" id="WP_322132608.1">
    <property type="nucleotide sequence ID" value="NZ_CP085036.1"/>
</dbReference>
<proteinExistence type="predicted"/>
<dbReference type="InterPro" id="IPR036249">
    <property type="entry name" value="Thioredoxin-like_sf"/>
</dbReference>
<dbReference type="PANTHER" id="PTHR42899:SF1">
    <property type="entry name" value="SPERMATOGENESIS-ASSOCIATED PROTEIN 20"/>
    <property type="match status" value="1"/>
</dbReference>
<sequence length="590" mass="62989">MPNRLREAASPYLRSHADNPVDWWPWGPEPFEEAARRDVPVMVSIGYSTCHWCHVMARESFSDPEIAEYLNTNAVSIKVDREENVEVDASYLAAAGAFTPNLGWPLTVFVTPQGRAFFAGTYFPPQPVQGHPSFRQVLDAVFAAWRDRREEVERNGRAIVEALSQPREASTDLVTDFATVQSQLAQVEDHEFGGFGTAPKFPVAPVLRFLVDQGDALAERTLDAMASSALRDPVDGGFFRYSTQRDWSEPHYERMLYDNAQLLACYALLGRTEIADGIASFLIGTLQQPSGGFASAQDSESVVDGRRVEGFYYTLDAASRSRLEAPPLDGKILTGWNGLAIGALSLAGSLVGRSEWVDSARRAAEILLEHHVRADQLVHSSIDNTIARAPATLDDYGLLASGLIELARATGEVRYAVAARSLIDALRTDGEALQVPGGGDPVLAAQGVVVAPDPSDGALPSGPSAVASACLDLYELTGDRVYRDAAAMAVTPAVPIAASSPISAGAALAVMARLARPLHHVIVVTDSADAAAAARRDPATTSALSAAAALEFTSAGFELFAGRTTTPGATTTYDCEDFVCQLPVVTPDVA</sequence>
<keyword evidence="3" id="KW-1185">Reference proteome</keyword>
<organism evidence="2 3">
    <name type="scientific">Antiquaquibacter oligotrophicus</name>
    <dbReference type="NCBI Taxonomy" id="2880260"/>
    <lineage>
        <taxon>Bacteria</taxon>
        <taxon>Bacillati</taxon>
        <taxon>Actinomycetota</taxon>
        <taxon>Actinomycetes</taxon>
        <taxon>Micrococcales</taxon>
        <taxon>Microbacteriaceae</taxon>
        <taxon>Antiquaquibacter</taxon>
    </lineage>
</organism>
<reference evidence="2 3" key="1">
    <citation type="submission" date="2023-04" db="EMBL/GenBank/DDBJ databases">
        <title>Genome Encyclopedia of Bacteria and Archaea VI: Functional Genomics of Type Strains.</title>
        <authorList>
            <person name="Whitman W."/>
        </authorList>
    </citation>
    <scope>NUCLEOTIDE SEQUENCE [LARGE SCALE GENOMIC DNA]</scope>
    <source>
        <strain evidence="2 3">SG_E_30_P1</strain>
    </source>
</reference>
<dbReference type="PANTHER" id="PTHR42899">
    <property type="entry name" value="SPERMATOGENESIS-ASSOCIATED PROTEIN 20"/>
    <property type="match status" value="1"/>
</dbReference>
<dbReference type="SUPFAM" id="SSF52833">
    <property type="entry name" value="Thioredoxin-like"/>
    <property type="match status" value="1"/>
</dbReference>
<dbReference type="Gene3D" id="3.40.30.10">
    <property type="entry name" value="Glutaredoxin"/>
    <property type="match status" value="1"/>
</dbReference>
<dbReference type="InterPro" id="IPR024705">
    <property type="entry name" value="Ssp411"/>
</dbReference>
<evidence type="ECO:0000313" key="2">
    <source>
        <dbReference type="EMBL" id="MDH6180245.1"/>
    </source>
</evidence>
<dbReference type="PIRSF" id="PIRSF006402">
    <property type="entry name" value="UCP006402_thioredoxin"/>
    <property type="match status" value="1"/>
</dbReference>
<evidence type="ECO:0000259" key="1">
    <source>
        <dbReference type="Pfam" id="PF03190"/>
    </source>
</evidence>
<dbReference type="Pfam" id="PF03190">
    <property type="entry name" value="Thioredox_DsbH"/>
    <property type="match status" value="1"/>
</dbReference>
<dbReference type="CDD" id="cd02955">
    <property type="entry name" value="SSP411"/>
    <property type="match status" value="1"/>
</dbReference>
<dbReference type="Proteomes" id="UP001160142">
    <property type="component" value="Unassembled WGS sequence"/>
</dbReference>
<gene>
    <name evidence="2" type="ORF">M2152_000427</name>
</gene>
<name>A0ABT6KJX5_9MICO</name>
<dbReference type="InterPro" id="IPR004879">
    <property type="entry name" value="Ssp411-like_TRX"/>
</dbReference>
<feature type="domain" description="Spermatogenesis-associated protein 20-like TRX" evidence="1">
    <location>
        <begin position="3"/>
        <end position="163"/>
    </location>
</feature>
<comment type="caution">
    <text evidence="2">The sequence shown here is derived from an EMBL/GenBank/DDBJ whole genome shotgun (WGS) entry which is preliminary data.</text>
</comment>